<accession>D2UGF4</accession>
<dbReference type="KEGG" id="xal:XALC_2988"/>
<organism evidence="1 2">
    <name type="scientific">Xanthomonas albilineans (strain GPE PC73 / CFBP 7063)</name>
    <dbReference type="NCBI Taxonomy" id="380358"/>
    <lineage>
        <taxon>Bacteria</taxon>
        <taxon>Pseudomonadati</taxon>
        <taxon>Pseudomonadota</taxon>
        <taxon>Gammaproteobacteria</taxon>
        <taxon>Lysobacterales</taxon>
        <taxon>Lysobacteraceae</taxon>
        <taxon>Xanthomonas</taxon>
    </lineage>
</organism>
<proteinExistence type="predicted"/>
<keyword evidence="2" id="KW-1185">Reference proteome</keyword>
<evidence type="ECO:0000313" key="2">
    <source>
        <dbReference type="Proteomes" id="UP000001890"/>
    </source>
</evidence>
<gene>
    <name evidence="1" type="ordered locus">XALc_2988</name>
</gene>
<dbReference type="Proteomes" id="UP000001890">
    <property type="component" value="Chromosome"/>
</dbReference>
<name>D2UGF4_XANAP</name>
<reference evidence="1 2" key="1">
    <citation type="journal article" date="2009" name="BMC Genomics">
        <title>The complete genome sequence of Xanthomonas albilineans provides new insights into the reductive genome evolution of the xylem-limited Xanthomonadaceae.</title>
        <authorList>
            <person name="Pieretti I."/>
            <person name="Royer M."/>
            <person name="Barbe V."/>
            <person name="Carrere S."/>
            <person name="Koebnik R."/>
            <person name="Cociancich S."/>
            <person name="Couloux A."/>
            <person name="Darrasse A."/>
            <person name="Gouzy J."/>
            <person name="Jacques M.A."/>
            <person name="Lauber E."/>
            <person name="Manceau C."/>
            <person name="Mangenot S."/>
            <person name="Poussier S."/>
            <person name="Segurens B."/>
            <person name="Szurek B."/>
            <person name="Verdier V."/>
            <person name="Arlat M."/>
            <person name="Rott P."/>
        </authorList>
    </citation>
    <scope>NUCLEOTIDE SEQUENCE [LARGE SCALE GENOMIC DNA]</scope>
    <source>
        <strain evidence="2">GPE PC73 / CFBP 7063</strain>
    </source>
</reference>
<dbReference type="AlphaFoldDB" id="D2UGF4"/>
<protein>
    <submittedName>
        <fullName evidence="1">Uncharacterized protein</fullName>
    </submittedName>
</protein>
<evidence type="ECO:0000313" key="1">
    <source>
        <dbReference type="EMBL" id="CBA17465.1"/>
    </source>
</evidence>
<sequence length="82" mass="9064">MDSKSGCCSGLGDVCLATDACRLPIPICSMLRLRDQMTLLLLISHAATRRDCRTLCMKFDYKPSILMPPACDRLGILFESLP</sequence>
<dbReference type="EMBL" id="FP565176">
    <property type="protein sequence ID" value="CBA17465.1"/>
    <property type="molecule type" value="Genomic_DNA"/>
</dbReference>